<dbReference type="OrthoDB" id="9788802at2"/>
<name>A0A5C6Q6Z6_9GAMM</name>
<dbReference type="RefSeq" id="WP_146800472.1">
    <property type="nucleotide sequence ID" value="NZ_VOLP01000026.1"/>
</dbReference>
<reference evidence="3 5" key="1">
    <citation type="submission" date="2019-07" db="EMBL/GenBank/DDBJ databases">
        <title>Genomes of sea-ice associated Colwellia species.</title>
        <authorList>
            <person name="Bowman J.P."/>
        </authorList>
    </citation>
    <scope>NUCLEOTIDE SEQUENCE [LARGE SCALE GENOMIC DNA]</scope>
    <source>
        <strain evidence="2 4">ACAM 607</strain>
        <strain evidence="3 5">IC036</strain>
    </source>
</reference>
<dbReference type="InterPro" id="IPR012902">
    <property type="entry name" value="N_methyl_site"/>
</dbReference>
<dbReference type="AlphaFoldDB" id="A0A5C6Q6Z6"/>
<keyword evidence="1" id="KW-0812">Transmembrane</keyword>
<dbReference type="Proteomes" id="UP000321917">
    <property type="component" value="Unassembled WGS sequence"/>
</dbReference>
<keyword evidence="1" id="KW-0472">Membrane</keyword>
<dbReference type="PROSITE" id="PS00409">
    <property type="entry name" value="PROKAR_NTER_METHYL"/>
    <property type="match status" value="1"/>
</dbReference>
<dbReference type="EMBL" id="VOLR01000027">
    <property type="protein sequence ID" value="TWX55617.1"/>
    <property type="molecule type" value="Genomic_DNA"/>
</dbReference>
<feature type="transmembrane region" description="Helical" evidence="1">
    <location>
        <begin position="41"/>
        <end position="62"/>
    </location>
</feature>
<dbReference type="NCBIfam" id="TIGR02532">
    <property type="entry name" value="IV_pilin_GFxxxE"/>
    <property type="match status" value="1"/>
</dbReference>
<accession>A0A5C6Q6Z6</accession>
<gene>
    <name evidence="2" type="ORF">ESZ26_16065</name>
    <name evidence="3" type="ORF">ESZ27_14120</name>
</gene>
<proteinExistence type="predicted"/>
<sequence>MLIRFRQSRSIKNKSTYASLSKGGPIKSANLKGYCSKGFTLIELVVAMVLLGILSVGVSSFLQFGSQIYADATARDQILSSARFAIERLNRELRASLPNSSRITNDCLEFMPIKASAIYVDIPVSPDSASDKITIVPASTSVSSADIISLNAIVYPVAADDVYLKSNKKFYPIDIVTYSSDPTNVPHTLTLEDSVLFAEESATNRIYFIDDSVMYCIEGSGDNKNLIRYDVTDHSNAGEPLGLTNRAVMAEFLMNSSGFSTNGANLQRNAIVSVRLHFMRLFEEIVFDNEIQVPNVP</sequence>
<dbReference type="Pfam" id="PF07963">
    <property type="entry name" value="N_methyl"/>
    <property type="match status" value="1"/>
</dbReference>
<evidence type="ECO:0000256" key="1">
    <source>
        <dbReference type="SAM" id="Phobius"/>
    </source>
</evidence>
<keyword evidence="4" id="KW-1185">Reference proteome</keyword>
<evidence type="ECO:0000313" key="2">
    <source>
        <dbReference type="EMBL" id="TWX55617.1"/>
    </source>
</evidence>
<keyword evidence="1" id="KW-1133">Transmembrane helix</keyword>
<evidence type="ECO:0000313" key="4">
    <source>
        <dbReference type="Proteomes" id="UP000321525"/>
    </source>
</evidence>
<organism evidence="3 5">
    <name type="scientific">Colwellia hornerae</name>
    <dbReference type="NCBI Taxonomy" id="89402"/>
    <lineage>
        <taxon>Bacteria</taxon>
        <taxon>Pseudomonadati</taxon>
        <taxon>Pseudomonadota</taxon>
        <taxon>Gammaproteobacteria</taxon>
        <taxon>Alteromonadales</taxon>
        <taxon>Colwelliaceae</taxon>
        <taxon>Colwellia</taxon>
    </lineage>
</organism>
<dbReference type="SUPFAM" id="SSF54523">
    <property type="entry name" value="Pili subunits"/>
    <property type="match status" value="1"/>
</dbReference>
<comment type="caution">
    <text evidence="3">The sequence shown here is derived from an EMBL/GenBank/DDBJ whole genome shotgun (WGS) entry which is preliminary data.</text>
</comment>
<dbReference type="InterPro" id="IPR045584">
    <property type="entry name" value="Pilin-like"/>
</dbReference>
<evidence type="ECO:0000313" key="3">
    <source>
        <dbReference type="EMBL" id="TWX64633.1"/>
    </source>
</evidence>
<evidence type="ECO:0000313" key="5">
    <source>
        <dbReference type="Proteomes" id="UP000321917"/>
    </source>
</evidence>
<protein>
    <submittedName>
        <fullName evidence="3">Type II secretion system protein</fullName>
    </submittedName>
</protein>
<dbReference type="EMBL" id="VOLQ01000030">
    <property type="protein sequence ID" value="TWX64633.1"/>
    <property type="molecule type" value="Genomic_DNA"/>
</dbReference>
<dbReference type="Proteomes" id="UP000321525">
    <property type="component" value="Unassembled WGS sequence"/>
</dbReference>